<keyword evidence="2" id="KW-1185">Reference proteome</keyword>
<dbReference type="AlphaFoldDB" id="A0A9W6M4Y3"/>
<dbReference type="InterPro" id="IPR018721">
    <property type="entry name" value="DUF2252"/>
</dbReference>
<reference evidence="1" key="1">
    <citation type="journal article" date="2014" name="Int. J. Syst. Evol. Microbiol.">
        <title>Complete genome sequence of Corynebacterium casei LMG S-19264T (=DSM 44701T), isolated from a smear-ripened cheese.</title>
        <authorList>
            <consortium name="US DOE Joint Genome Institute (JGI-PGF)"/>
            <person name="Walter F."/>
            <person name="Albersmeier A."/>
            <person name="Kalinowski J."/>
            <person name="Ruckert C."/>
        </authorList>
    </citation>
    <scope>NUCLEOTIDE SEQUENCE</scope>
    <source>
        <strain evidence="1">VKM Ac-1940</strain>
    </source>
</reference>
<comment type="caution">
    <text evidence="1">The sequence shown here is derived from an EMBL/GenBank/DDBJ whole genome shotgun (WGS) entry which is preliminary data.</text>
</comment>
<evidence type="ECO:0008006" key="3">
    <source>
        <dbReference type="Google" id="ProtNLM"/>
    </source>
</evidence>
<proteinExistence type="predicted"/>
<evidence type="ECO:0000313" key="2">
    <source>
        <dbReference type="Proteomes" id="UP001142291"/>
    </source>
</evidence>
<dbReference type="PANTHER" id="PTHR39441:SF1">
    <property type="entry name" value="DUF2252 DOMAIN-CONTAINING PROTEIN"/>
    <property type="match status" value="1"/>
</dbReference>
<reference evidence="1" key="2">
    <citation type="submission" date="2023-01" db="EMBL/GenBank/DDBJ databases">
        <authorList>
            <person name="Sun Q."/>
            <person name="Evtushenko L."/>
        </authorList>
    </citation>
    <scope>NUCLEOTIDE SEQUENCE</scope>
    <source>
        <strain evidence="1">VKM Ac-1940</strain>
    </source>
</reference>
<dbReference type="Proteomes" id="UP001142291">
    <property type="component" value="Unassembled WGS sequence"/>
</dbReference>
<organism evidence="1 2">
    <name type="scientific">Microbacterium dextranolyticum</name>
    <dbReference type="NCBI Taxonomy" id="36806"/>
    <lineage>
        <taxon>Bacteria</taxon>
        <taxon>Bacillati</taxon>
        <taxon>Actinomycetota</taxon>
        <taxon>Actinomycetes</taxon>
        <taxon>Micrococcales</taxon>
        <taxon>Microbacteriaceae</taxon>
        <taxon>Microbacterium</taxon>
    </lineage>
</organism>
<sequence>MLRAAIADAEKRTSDRAARKLIAPDASGRPRFVEAPPTTVHLDAELEATLTAGLEEYLETTNADIRLLLRHYTIADTARRVVGVGSVGTRCFVTALVDGDGDTLLMQTKEAGRSVLAGYGARPQPAEVEAYVAGSGEGGRVVAMQRILQGVSDPCLGHFSAGGHDYYVRQFRDMKGGIDAETLDDASFVLYGQACATVLARAHGQSPTAAEVVGYIGTGAAVADAIVEWSYAYAELSRRDYDAFVARGR</sequence>
<evidence type="ECO:0000313" key="1">
    <source>
        <dbReference type="EMBL" id="GLJ94065.1"/>
    </source>
</evidence>
<dbReference type="Pfam" id="PF10009">
    <property type="entry name" value="DUF2252"/>
    <property type="match status" value="1"/>
</dbReference>
<dbReference type="EMBL" id="BSER01000001">
    <property type="protein sequence ID" value="GLJ94065.1"/>
    <property type="molecule type" value="Genomic_DNA"/>
</dbReference>
<dbReference type="PANTHER" id="PTHR39441">
    <property type="entry name" value="DUF2252 DOMAIN-CONTAINING PROTEIN"/>
    <property type="match status" value="1"/>
</dbReference>
<gene>
    <name evidence="1" type="ORF">GCM10017591_01260</name>
</gene>
<name>A0A9W6M4Y3_9MICO</name>
<protein>
    <recommendedName>
        <fullName evidence="3">DUF2252 domain-containing protein</fullName>
    </recommendedName>
</protein>
<accession>A0A9W6M4Y3</accession>